<evidence type="ECO:0000313" key="3">
    <source>
        <dbReference type="EMBL" id="KAF3125849.1"/>
    </source>
</evidence>
<evidence type="ECO:0000313" key="7">
    <source>
        <dbReference type="Proteomes" id="UP000480548"/>
    </source>
</evidence>
<dbReference type="Proteomes" id="UP000297595">
    <property type="component" value="Unassembled WGS sequence"/>
</dbReference>
<evidence type="ECO:0000313" key="2">
    <source>
        <dbReference type="EMBL" id="KAF3101992.1"/>
    </source>
</evidence>
<evidence type="ECO:0000313" key="5">
    <source>
        <dbReference type="Proteomes" id="UP000297595"/>
    </source>
</evidence>
<dbReference type="EMBL" id="WIQW01000022">
    <property type="protein sequence ID" value="KAF3101992.1"/>
    <property type="molecule type" value="Genomic_DNA"/>
</dbReference>
<dbReference type="Proteomes" id="UP000475325">
    <property type="component" value="Unassembled WGS sequence"/>
</dbReference>
<evidence type="ECO:0000256" key="1">
    <source>
        <dbReference type="SAM" id="MobiDB-lite"/>
    </source>
</evidence>
<name>A0A7C8JIW5_ORBOL</name>
<feature type="region of interest" description="Disordered" evidence="1">
    <location>
        <begin position="1"/>
        <end position="20"/>
    </location>
</feature>
<feature type="compositionally biased region" description="Polar residues" evidence="1">
    <location>
        <begin position="1"/>
        <end position="12"/>
    </location>
</feature>
<comment type="caution">
    <text evidence="3">The sequence shown here is derived from an EMBL/GenBank/DDBJ whole genome shotgun (WGS) entry which is preliminary data.</text>
</comment>
<dbReference type="AlphaFoldDB" id="A0A7C8JIW5"/>
<organism evidence="3 7">
    <name type="scientific">Orbilia oligospora</name>
    <name type="common">Nematode-trapping fungus</name>
    <name type="synonym">Arthrobotrys oligospora</name>
    <dbReference type="NCBI Taxonomy" id="2813651"/>
    <lineage>
        <taxon>Eukaryota</taxon>
        <taxon>Fungi</taxon>
        <taxon>Dikarya</taxon>
        <taxon>Ascomycota</taxon>
        <taxon>Pezizomycotina</taxon>
        <taxon>Orbiliomycetes</taxon>
        <taxon>Orbiliales</taxon>
        <taxon>Orbiliaceae</taxon>
        <taxon>Orbilia</taxon>
    </lineage>
</organism>
<gene>
    <name evidence="4" type="ORF">EYR41_009655</name>
    <name evidence="2" type="ORF">TWF102_004724</name>
    <name evidence="3" type="ORF">TWF703_010669</name>
</gene>
<protein>
    <submittedName>
        <fullName evidence="3">Uncharacterized protein</fullName>
    </submittedName>
</protein>
<reference evidence="6 7" key="2">
    <citation type="submission" date="2019-06" db="EMBL/GenBank/DDBJ databases">
        <authorList>
            <person name="Palmer J.M."/>
        </authorList>
    </citation>
    <scope>NUCLEOTIDE SEQUENCE [LARGE SCALE GENOMIC DNA]</scope>
    <source>
        <strain evidence="2 6">TWF102</strain>
        <strain evidence="3 7">TWF703</strain>
    </source>
</reference>
<accession>A0A7C8JIW5</accession>
<proteinExistence type="predicted"/>
<evidence type="ECO:0000313" key="4">
    <source>
        <dbReference type="EMBL" id="TGJ65708.1"/>
    </source>
</evidence>
<dbReference type="Proteomes" id="UP000480548">
    <property type="component" value="Unassembled WGS sequence"/>
</dbReference>
<dbReference type="EMBL" id="WIQZ01000088">
    <property type="protein sequence ID" value="KAF3125849.1"/>
    <property type="molecule type" value="Genomic_DNA"/>
</dbReference>
<dbReference type="EMBL" id="SOZJ01000006">
    <property type="protein sequence ID" value="TGJ65708.1"/>
    <property type="molecule type" value="Genomic_DNA"/>
</dbReference>
<evidence type="ECO:0000313" key="6">
    <source>
        <dbReference type="Proteomes" id="UP000475325"/>
    </source>
</evidence>
<reference evidence="4 5" key="1">
    <citation type="submission" date="2019-03" db="EMBL/GenBank/DDBJ databases">
        <title>Nematode-trapping fungi genome.</title>
        <authorList>
            <person name="Vidal-Diez De Ulzurrun G."/>
        </authorList>
    </citation>
    <scope>NUCLEOTIDE SEQUENCE [LARGE SCALE GENOMIC DNA]</scope>
    <source>
        <strain evidence="4 5">TWF154</strain>
    </source>
</reference>
<sequence>MSPRASQQAETENSGKEPDFLVTAPQIDVKIPCYCSKVAKNCIAERDHLHMTKAEYRPILSQSEPGRDER</sequence>